<dbReference type="STRING" id="454136.NIES2119_24135"/>
<dbReference type="Proteomes" id="UP000185860">
    <property type="component" value="Unassembled WGS sequence"/>
</dbReference>
<comment type="caution">
    <text evidence="2">The sequence shown here is derived from an EMBL/GenBank/DDBJ whole genome shotgun (WGS) entry which is preliminary data.</text>
</comment>
<protein>
    <submittedName>
        <fullName evidence="2">Uncharacterized protein</fullName>
    </submittedName>
</protein>
<feature type="region of interest" description="Disordered" evidence="1">
    <location>
        <begin position="51"/>
        <end position="72"/>
    </location>
</feature>
<evidence type="ECO:0000313" key="3">
    <source>
        <dbReference type="Proteomes" id="UP000185860"/>
    </source>
</evidence>
<name>A0A1U7I9N6_9CYAN</name>
<organism evidence="2 3">
    <name type="scientific">[Phormidium ambiguum] IAM M-71</name>
    <dbReference type="NCBI Taxonomy" id="454136"/>
    <lineage>
        <taxon>Bacteria</taxon>
        <taxon>Bacillati</taxon>
        <taxon>Cyanobacteriota</taxon>
        <taxon>Cyanophyceae</taxon>
        <taxon>Oscillatoriophycideae</taxon>
        <taxon>Aerosakkonematales</taxon>
        <taxon>Aerosakkonemataceae</taxon>
        <taxon>Floridanema</taxon>
    </lineage>
</organism>
<evidence type="ECO:0000313" key="2">
    <source>
        <dbReference type="EMBL" id="OKH33153.1"/>
    </source>
</evidence>
<dbReference type="RefSeq" id="WP_073596046.1">
    <property type="nucleotide sequence ID" value="NZ_MRCE01000032.1"/>
</dbReference>
<reference evidence="2 3" key="1">
    <citation type="submission" date="2016-11" db="EMBL/GenBank/DDBJ databases">
        <title>Draft Genome Sequences of Nine Cyanobacterial Strains from Diverse Habitats.</title>
        <authorList>
            <person name="Zhu T."/>
            <person name="Hou S."/>
            <person name="Lu X."/>
            <person name="Hess W.R."/>
        </authorList>
    </citation>
    <scope>NUCLEOTIDE SEQUENCE [LARGE SCALE GENOMIC DNA]</scope>
    <source>
        <strain evidence="2 3">IAM M-71</strain>
    </source>
</reference>
<gene>
    <name evidence="2" type="ORF">NIES2119_24135</name>
</gene>
<sequence length="72" mass="8138">MNNTSFEPNLGYQNSGYYADEDTLGYASPEKARQGNFDDGYQENVYDSSNLADSAWTDSPTRFNPQLELELD</sequence>
<proteinExistence type="predicted"/>
<dbReference type="AlphaFoldDB" id="A0A1U7I9N6"/>
<evidence type="ECO:0000256" key="1">
    <source>
        <dbReference type="SAM" id="MobiDB-lite"/>
    </source>
</evidence>
<dbReference type="EMBL" id="MRCE01000032">
    <property type="protein sequence ID" value="OKH33153.1"/>
    <property type="molecule type" value="Genomic_DNA"/>
</dbReference>
<dbReference type="OrthoDB" id="583238at2"/>
<feature type="compositionally biased region" description="Polar residues" evidence="1">
    <location>
        <begin position="51"/>
        <end position="64"/>
    </location>
</feature>
<accession>A0A1U7I9N6</accession>